<keyword evidence="5" id="KW-1185">Reference proteome</keyword>
<evidence type="ECO:0000313" key="4">
    <source>
        <dbReference type="EMBL" id="TDR88898.1"/>
    </source>
</evidence>
<feature type="domain" description="Outer membrane protein beta-barrel" evidence="3">
    <location>
        <begin position="8"/>
        <end position="249"/>
    </location>
</feature>
<accession>A0A4R7BT37</accession>
<dbReference type="Pfam" id="PF13505">
    <property type="entry name" value="OMP_b-brl"/>
    <property type="match status" value="1"/>
</dbReference>
<dbReference type="InterPro" id="IPR027385">
    <property type="entry name" value="Beta-barrel_OMP"/>
</dbReference>
<proteinExistence type="predicted"/>
<name>A0A4R7BT37_9HYPH</name>
<dbReference type="InterPro" id="IPR011250">
    <property type="entry name" value="OMP/PagP_B-barrel"/>
</dbReference>
<comment type="caution">
    <text evidence="4">The sequence shown here is derived from an EMBL/GenBank/DDBJ whole genome shotgun (WGS) entry which is preliminary data.</text>
</comment>
<dbReference type="AlphaFoldDB" id="A0A4R7BT37"/>
<dbReference type="EMBL" id="SNZR01000014">
    <property type="protein sequence ID" value="TDR88898.1"/>
    <property type="molecule type" value="Genomic_DNA"/>
</dbReference>
<dbReference type="SUPFAM" id="SSF56925">
    <property type="entry name" value="OMPA-like"/>
    <property type="match status" value="1"/>
</dbReference>
<protein>
    <submittedName>
        <fullName evidence="4">Opacity protein-like surface antigen</fullName>
    </submittedName>
</protein>
<organism evidence="4 5">
    <name type="scientific">Enterovirga rhinocerotis</name>
    <dbReference type="NCBI Taxonomy" id="1339210"/>
    <lineage>
        <taxon>Bacteria</taxon>
        <taxon>Pseudomonadati</taxon>
        <taxon>Pseudomonadota</taxon>
        <taxon>Alphaproteobacteria</taxon>
        <taxon>Hyphomicrobiales</taxon>
        <taxon>Methylobacteriaceae</taxon>
        <taxon>Enterovirga</taxon>
    </lineage>
</organism>
<evidence type="ECO:0000256" key="2">
    <source>
        <dbReference type="SAM" id="SignalP"/>
    </source>
</evidence>
<evidence type="ECO:0000313" key="5">
    <source>
        <dbReference type="Proteomes" id="UP000295122"/>
    </source>
</evidence>
<keyword evidence="1 2" id="KW-0732">Signal</keyword>
<reference evidence="4 5" key="1">
    <citation type="submission" date="2019-03" db="EMBL/GenBank/DDBJ databases">
        <title>Genomic Encyclopedia of Type Strains, Phase IV (KMG-IV): sequencing the most valuable type-strain genomes for metagenomic binning, comparative biology and taxonomic classification.</title>
        <authorList>
            <person name="Goeker M."/>
        </authorList>
    </citation>
    <scope>NUCLEOTIDE SEQUENCE [LARGE SCALE GENOMIC DNA]</scope>
    <source>
        <strain evidence="4 5">DSM 25903</strain>
    </source>
</reference>
<evidence type="ECO:0000256" key="1">
    <source>
        <dbReference type="ARBA" id="ARBA00022729"/>
    </source>
</evidence>
<dbReference type="Gene3D" id="2.40.160.20">
    <property type="match status" value="1"/>
</dbReference>
<feature type="chain" id="PRO_5020759359" evidence="2">
    <location>
        <begin position="20"/>
        <end position="250"/>
    </location>
</feature>
<feature type="signal peptide" evidence="2">
    <location>
        <begin position="1"/>
        <end position="19"/>
    </location>
</feature>
<dbReference type="Proteomes" id="UP000295122">
    <property type="component" value="Unassembled WGS sequence"/>
</dbReference>
<evidence type="ECO:0000259" key="3">
    <source>
        <dbReference type="Pfam" id="PF13505"/>
    </source>
</evidence>
<sequence>MKRVALTLAATLLAAPAIAADPAMDGFPGGTAAPLNTSGWYLRGDIGGFAHLRSSVEGLLPNGDIRSFERERISDALSLGGGVGYRFNEWLRADVTAEWRTPSGFKATNSGSNYVNGFSAEKASLSSSAYMLNGYVDLGTWAGITPYLGAGIGIASKRIDTWRTQVVCFTAACTPSGPKLTLPSTSRTDLAWALMAGAGVGLADGLALDVGYRYLDLGPMKTNRDLYGVSAKMADVRAHEARIGLRYLFP</sequence>
<gene>
    <name evidence="4" type="ORF">EV668_3382</name>
</gene>